<sequence length="332" mass="35271">MTAKSPNNRAAYLTIGDFAFPWIKYPAIVGNDIAGEVIEVGTGATRFKIGDRVVALAVGTDKRSNKASESAFQECVVIRTHMAAQIPEFVSYEEVAVLPLALGTAACGLYMIDQLALPHPMVDPKPNREVLVVWGGSTSVGSNAIQLAIASGYEVITTASPKNHAYVKRLGASAAFDYKSKTVAKDIIEAVGNRTLAGAIAIGEGSTNPCIEIVAGCKGKKFVAQASLSGVGVPTTILQAIGMLFTMNWAKLSTWRKAKTNGVGYKFLWGSDLMANEVGKAIFEDFLPEALARKQFVCAPEPQVVGHGLEKVQEALDIQKNGVSAKKIVITL</sequence>
<name>R8BNS6_PHAM7</name>
<dbReference type="PANTHER" id="PTHR45348:SF2">
    <property type="entry name" value="ZINC-TYPE ALCOHOL DEHYDROGENASE-LIKE PROTEIN C2E1P3.01"/>
    <property type="match status" value="1"/>
</dbReference>
<dbReference type="InterPro" id="IPR020843">
    <property type="entry name" value="ER"/>
</dbReference>
<dbReference type="SUPFAM" id="SSF50129">
    <property type="entry name" value="GroES-like"/>
    <property type="match status" value="1"/>
</dbReference>
<dbReference type="RefSeq" id="XP_007914354.1">
    <property type="nucleotide sequence ID" value="XM_007916163.1"/>
</dbReference>
<dbReference type="Gene3D" id="3.40.50.720">
    <property type="entry name" value="NAD(P)-binding Rossmann-like Domain"/>
    <property type="match status" value="1"/>
</dbReference>
<keyword evidence="5" id="KW-1185">Reference proteome</keyword>
<dbReference type="Proteomes" id="UP000014074">
    <property type="component" value="Unassembled WGS sequence"/>
</dbReference>
<dbReference type="AlphaFoldDB" id="R8BNS6"/>
<dbReference type="InterPro" id="IPR013154">
    <property type="entry name" value="ADH-like_N"/>
</dbReference>
<dbReference type="GO" id="GO:0016651">
    <property type="term" value="F:oxidoreductase activity, acting on NAD(P)H"/>
    <property type="evidence" value="ECO:0007669"/>
    <property type="project" value="InterPro"/>
</dbReference>
<dbReference type="Gene3D" id="3.90.180.10">
    <property type="entry name" value="Medium-chain alcohol dehydrogenases, catalytic domain"/>
    <property type="match status" value="1"/>
</dbReference>
<evidence type="ECO:0000256" key="1">
    <source>
        <dbReference type="ARBA" id="ARBA00008072"/>
    </source>
</evidence>
<evidence type="ECO:0000313" key="5">
    <source>
        <dbReference type="Proteomes" id="UP000014074"/>
    </source>
</evidence>
<dbReference type="InterPro" id="IPR011032">
    <property type="entry name" value="GroES-like_sf"/>
</dbReference>
<dbReference type="SMART" id="SM00829">
    <property type="entry name" value="PKS_ER"/>
    <property type="match status" value="1"/>
</dbReference>
<dbReference type="CDD" id="cd08249">
    <property type="entry name" value="enoyl_reductase_like"/>
    <property type="match status" value="1"/>
</dbReference>
<protein>
    <submittedName>
        <fullName evidence="4">Putative zinc-binding oxidoreductase protein</fullName>
    </submittedName>
</protein>
<feature type="domain" description="Enoyl reductase (ER)" evidence="3">
    <location>
        <begin position="16"/>
        <end position="330"/>
    </location>
</feature>
<dbReference type="InterPro" id="IPR047122">
    <property type="entry name" value="Trans-enoyl_RdTase-like"/>
</dbReference>
<dbReference type="SUPFAM" id="SSF51735">
    <property type="entry name" value="NAD(P)-binding Rossmann-fold domains"/>
    <property type="match status" value="1"/>
</dbReference>
<dbReference type="Pfam" id="PF08240">
    <property type="entry name" value="ADH_N"/>
    <property type="match status" value="1"/>
</dbReference>
<dbReference type="HOGENOM" id="CLU_026673_16_5_1"/>
<dbReference type="GeneID" id="19323935"/>
<reference evidence="5" key="1">
    <citation type="journal article" date="2013" name="Genome Announc.">
        <title>Draft genome sequence of the ascomycete Phaeoacremonium aleophilum strain UCR-PA7, a causal agent of the esca disease complex in grapevines.</title>
        <authorList>
            <person name="Blanco-Ulate B."/>
            <person name="Rolshausen P."/>
            <person name="Cantu D."/>
        </authorList>
    </citation>
    <scope>NUCLEOTIDE SEQUENCE [LARGE SCALE GENOMIC DNA]</scope>
    <source>
        <strain evidence="5">UCR-PA7</strain>
    </source>
</reference>
<dbReference type="KEGG" id="tmn:UCRPA7_3575"/>
<dbReference type="OrthoDB" id="48317at2759"/>
<dbReference type="eggNOG" id="KOG1198">
    <property type="taxonomic scope" value="Eukaryota"/>
</dbReference>
<dbReference type="InterPro" id="IPR036291">
    <property type="entry name" value="NAD(P)-bd_dom_sf"/>
</dbReference>
<proteinExistence type="inferred from homology"/>
<evidence type="ECO:0000313" key="4">
    <source>
        <dbReference type="EMBL" id="EOO00996.1"/>
    </source>
</evidence>
<comment type="similarity">
    <text evidence="1">Belongs to the zinc-containing alcohol dehydrogenase family.</text>
</comment>
<organism evidence="4 5">
    <name type="scientific">Phaeoacremonium minimum (strain UCR-PA7)</name>
    <name type="common">Esca disease fungus</name>
    <name type="synonym">Togninia minima</name>
    <dbReference type="NCBI Taxonomy" id="1286976"/>
    <lineage>
        <taxon>Eukaryota</taxon>
        <taxon>Fungi</taxon>
        <taxon>Dikarya</taxon>
        <taxon>Ascomycota</taxon>
        <taxon>Pezizomycotina</taxon>
        <taxon>Sordariomycetes</taxon>
        <taxon>Sordariomycetidae</taxon>
        <taxon>Togniniales</taxon>
        <taxon>Togniniaceae</taxon>
        <taxon>Phaeoacremonium</taxon>
    </lineage>
</organism>
<gene>
    <name evidence="4" type="ORF">UCRPA7_3575</name>
</gene>
<evidence type="ECO:0000259" key="3">
    <source>
        <dbReference type="SMART" id="SM00829"/>
    </source>
</evidence>
<accession>R8BNS6</accession>
<dbReference type="PANTHER" id="PTHR45348">
    <property type="entry name" value="HYPOTHETICAL OXIDOREDUCTASE (EUROFUNG)"/>
    <property type="match status" value="1"/>
</dbReference>
<evidence type="ECO:0000256" key="2">
    <source>
        <dbReference type="ARBA" id="ARBA00023002"/>
    </source>
</evidence>
<dbReference type="EMBL" id="KB933059">
    <property type="protein sequence ID" value="EOO00996.1"/>
    <property type="molecule type" value="Genomic_DNA"/>
</dbReference>
<keyword evidence="2" id="KW-0560">Oxidoreductase</keyword>